<feature type="non-terminal residue" evidence="6">
    <location>
        <position position="777"/>
    </location>
</feature>
<keyword evidence="3" id="KW-0009">Actin-binding</keyword>
<dbReference type="GO" id="GO:0003779">
    <property type="term" value="F:actin binding"/>
    <property type="evidence" value="ECO:0007669"/>
    <property type="project" value="UniProtKB-KW"/>
</dbReference>
<gene>
    <name evidence="6" type="ORF">MNOR_LOCUS231</name>
</gene>
<evidence type="ECO:0000256" key="2">
    <source>
        <dbReference type="ARBA" id="ARBA00022737"/>
    </source>
</evidence>
<feature type="domain" description="BTB" evidence="5">
    <location>
        <begin position="79"/>
        <end position="151"/>
    </location>
</feature>
<dbReference type="PANTHER" id="PTHR24412:SF396">
    <property type="entry name" value="INFLUENZA VIRUS NS1A-BINDING PROTEIN"/>
    <property type="match status" value="1"/>
</dbReference>
<dbReference type="EMBL" id="CAXKWB010000043">
    <property type="protein sequence ID" value="CAL4058787.1"/>
    <property type="molecule type" value="Genomic_DNA"/>
</dbReference>
<keyword evidence="1" id="KW-0880">Kelch repeat</keyword>
<dbReference type="CDD" id="cd18306">
    <property type="entry name" value="BTB_POZ_NS1BP"/>
    <property type="match status" value="1"/>
</dbReference>
<organism evidence="6 7">
    <name type="scientific">Meganyctiphanes norvegica</name>
    <name type="common">Northern krill</name>
    <name type="synonym">Thysanopoda norvegica</name>
    <dbReference type="NCBI Taxonomy" id="48144"/>
    <lineage>
        <taxon>Eukaryota</taxon>
        <taxon>Metazoa</taxon>
        <taxon>Ecdysozoa</taxon>
        <taxon>Arthropoda</taxon>
        <taxon>Crustacea</taxon>
        <taxon>Multicrustacea</taxon>
        <taxon>Malacostraca</taxon>
        <taxon>Eumalacostraca</taxon>
        <taxon>Eucarida</taxon>
        <taxon>Euphausiacea</taxon>
        <taxon>Euphausiidae</taxon>
        <taxon>Meganyctiphanes</taxon>
    </lineage>
</organism>
<comment type="caution">
    <text evidence="6">The sequence shown here is derived from an EMBL/GenBank/DDBJ whole genome shotgun (WGS) entry which is preliminary data.</text>
</comment>
<dbReference type="Pfam" id="PF24681">
    <property type="entry name" value="Kelch_KLHDC2_KLHL20_DRC7"/>
    <property type="match status" value="1"/>
</dbReference>
<keyword evidence="2" id="KW-0677">Repeat</keyword>
<evidence type="ECO:0000256" key="3">
    <source>
        <dbReference type="ARBA" id="ARBA00023203"/>
    </source>
</evidence>
<feature type="compositionally biased region" description="Low complexity" evidence="4">
    <location>
        <begin position="385"/>
        <end position="400"/>
    </location>
</feature>
<proteinExistence type="predicted"/>
<reference evidence="6 7" key="1">
    <citation type="submission" date="2024-05" db="EMBL/GenBank/DDBJ databases">
        <authorList>
            <person name="Wallberg A."/>
        </authorList>
    </citation>
    <scope>NUCLEOTIDE SEQUENCE [LARGE SCALE GENOMIC DNA]</scope>
</reference>
<keyword evidence="7" id="KW-1185">Reference proteome</keyword>
<evidence type="ECO:0000313" key="7">
    <source>
        <dbReference type="Proteomes" id="UP001497623"/>
    </source>
</evidence>
<dbReference type="PROSITE" id="PS50097">
    <property type="entry name" value="BTB"/>
    <property type="match status" value="1"/>
</dbReference>
<evidence type="ECO:0000256" key="4">
    <source>
        <dbReference type="SAM" id="MobiDB-lite"/>
    </source>
</evidence>
<dbReference type="PRINTS" id="PR00501">
    <property type="entry name" value="KELCHREPEAT"/>
</dbReference>
<dbReference type="SMART" id="SM00612">
    <property type="entry name" value="Kelch"/>
    <property type="match status" value="5"/>
</dbReference>
<dbReference type="SUPFAM" id="SSF117281">
    <property type="entry name" value="Kelch motif"/>
    <property type="match status" value="2"/>
</dbReference>
<dbReference type="AlphaFoldDB" id="A0AAV2PG41"/>
<dbReference type="PANTHER" id="PTHR24412">
    <property type="entry name" value="KELCH PROTEIN"/>
    <property type="match status" value="1"/>
</dbReference>
<feature type="region of interest" description="Disordered" evidence="4">
    <location>
        <begin position="302"/>
        <end position="328"/>
    </location>
</feature>
<evidence type="ECO:0000256" key="1">
    <source>
        <dbReference type="ARBA" id="ARBA00022441"/>
    </source>
</evidence>
<feature type="region of interest" description="Disordered" evidence="4">
    <location>
        <begin position="381"/>
        <end position="402"/>
    </location>
</feature>
<dbReference type="InterPro" id="IPR011333">
    <property type="entry name" value="SKP1/BTB/POZ_sf"/>
</dbReference>
<sequence>MLSRARKPSPPSTLQQQQQLQQQNNNMGCFNIQDNNIHNQNGTMASECKARGLILEDNVDVLHQRLGQLNQLRKNRHFCDLVLQVGSSEIHAHRSVLACASPYFFELFTQEDELKTAREGRMMYKLNGGFERESIERLVNYAYTGVLDVPDPLVKTVFKAAMRLKMETVAHACGEHLVAHMTPETCLSVRAIAGIRSNEQLCSRVDEYIQQQNDLVVVTRDALGVPKLQVAVIHSSQEEAAITGHALSRLVLDWVKRMITTDEYTLDALKDKKHMLYLSSDNSLHDCMDIQNGAANDSEMVQDYKKMSRKQSGNNLKSRRTSTSTQPAKPRMMLYSRNITDKDDTEQDSDWKVIAHTVIAESSMVAIITLKNDIAVLSIQHRKNSPTSSPTTTPKSSRPGSVEKVDSYTVIPHMFNPKCASGTGNLNGRLLVCGGYDRGECLRDVEAYLPKENSWSELPSMKQGRGRFDLTVLDEKAYAIGGCDGTRELSRGAGGWPRGARPLPFPCLPRPGRGVCNLDGKIYCIGGWNGQYGIKQCDRYDPQEDTWTTIAPLNIGRYQAGVAALDGIVYAVGGCDSWNCLNTAEAMDTAEDTWRFIAPMATPRRGCGAAIFKGKLYVMGGSDGTQSLCTIEIYDPKTNTWRNGPSMTSCRANVGAAVVDGKLYVVGGFSGKNFLNSIEYLDPDTDEWTNFTPKPEYYVKKNNDQLDIKENGHDTNGDIKENGHDLNINGEDYKVNDKQYGFERLKITEETCKEAAANSSNDTSIKETQAAIFSGQS</sequence>
<evidence type="ECO:0000259" key="5">
    <source>
        <dbReference type="PROSITE" id="PS50097"/>
    </source>
</evidence>
<dbReference type="Gene3D" id="3.30.710.10">
    <property type="entry name" value="Potassium Channel Kv1.1, Chain A"/>
    <property type="match status" value="1"/>
</dbReference>
<feature type="compositionally biased region" description="Polar residues" evidence="4">
    <location>
        <begin position="310"/>
        <end position="327"/>
    </location>
</feature>
<dbReference type="InterPro" id="IPR015915">
    <property type="entry name" value="Kelch-typ_b-propeller"/>
</dbReference>
<accession>A0AAV2PG41</accession>
<dbReference type="SMART" id="SM00225">
    <property type="entry name" value="BTB"/>
    <property type="match status" value="1"/>
</dbReference>
<evidence type="ECO:0000313" key="6">
    <source>
        <dbReference type="EMBL" id="CAL4058787.1"/>
    </source>
</evidence>
<dbReference type="InterPro" id="IPR006652">
    <property type="entry name" value="Kelch_1"/>
</dbReference>
<dbReference type="Pfam" id="PF00651">
    <property type="entry name" value="BTB"/>
    <property type="match status" value="1"/>
</dbReference>
<name>A0AAV2PG41_MEGNR</name>
<dbReference type="Pfam" id="PF01344">
    <property type="entry name" value="Kelch_1"/>
    <property type="match status" value="1"/>
</dbReference>
<dbReference type="Gene3D" id="2.120.10.80">
    <property type="entry name" value="Kelch-type beta propeller"/>
    <property type="match status" value="2"/>
</dbReference>
<dbReference type="Proteomes" id="UP001497623">
    <property type="component" value="Unassembled WGS sequence"/>
</dbReference>
<protein>
    <recommendedName>
        <fullName evidence="5">BTB domain-containing protein</fullName>
    </recommendedName>
</protein>
<dbReference type="SUPFAM" id="SSF54695">
    <property type="entry name" value="POZ domain"/>
    <property type="match status" value="1"/>
</dbReference>
<dbReference type="InterPro" id="IPR000210">
    <property type="entry name" value="BTB/POZ_dom"/>
</dbReference>